<dbReference type="Proteomes" id="UP000230859">
    <property type="component" value="Unassembled WGS sequence"/>
</dbReference>
<dbReference type="Pfam" id="PF13692">
    <property type="entry name" value="Glyco_trans_1_4"/>
    <property type="match status" value="1"/>
</dbReference>
<reference evidence="1 2" key="1">
    <citation type="submission" date="2017-09" db="EMBL/GenBank/DDBJ databases">
        <title>Depth-based differentiation of microbial function through sediment-hosted aquifers and enrichment of novel symbionts in the deep terrestrial subsurface.</title>
        <authorList>
            <person name="Probst A.J."/>
            <person name="Ladd B."/>
            <person name="Jarett J.K."/>
            <person name="Geller-Mcgrath D.E."/>
            <person name="Sieber C.M."/>
            <person name="Emerson J.B."/>
            <person name="Anantharaman K."/>
            <person name="Thomas B.C."/>
            <person name="Malmstrom R."/>
            <person name="Stieglmeier M."/>
            <person name="Klingl A."/>
            <person name="Woyke T."/>
            <person name="Ryan C.M."/>
            <person name="Banfield J.F."/>
        </authorList>
    </citation>
    <scope>NUCLEOTIDE SEQUENCE [LARGE SCALE GENOMIC DNA]</scope>
    <source>
        <strain evidence="1">CG11_big_fil_rev_8_21_14_0_20_45_26</strain>
    </source>
</reference>
<evidence type="ECO:0000313" key="2">
    <source>
        <dbReference type="Proteomes" id="UP000230859"/>
    </source>
</evidence>
<evidence type="ECO:0000313" key="1">
    <source>
        <dbReference type="EMBL" id="PIQ86851.1"/>
    </source>
</evidence>
<name>A0A2H0LR69_9BACT</name>
<gene>
    <name evidence="1" type="ORF">COV74_03195</name>
</gene>
<accession>A0A2H0LR69</accession>
<dbReference type="Gene3D" id="3.40.50.2000">
    <property type="entry name" value="Glycogen Phosphorylase B"/>
    <property type="match status" value="1"/>
</dbReference>
<dbReference type="AlphaFoldDB" id="A0A2H0LR69"/>
<dbReference type="SUPFAM" id="SSF53756">
    <property type="entry name" value="UDP-Glycosyltransferase/glycogen phosphorylase"/>
    <property type="match status" value="1"/>
</dbReference>
<organism evidence="1 2">
    <name type="scientific">Candidatus Abzuiibacterium crystallinum</name>
    <dbReference type="NCBI Taxonomy" id="1974748"/>
    <lineage>
        <taxon>Bacteria</taxon>
        <taxon>Pseudomonadati</taxon>
        <taxon>Candidatus Omnitrophota</taxon>
        <taxon>Candidatus Abzuiibacterium</taxon>
    </lineage>
</organism>
<proteinExistence type="predicted"/>
<protein>
    <recommendedName>
        <fullName evidence="3">Glycosyl transferase family 1 domain-containing protein</fullName>
    </recommendedName>
</protein>
<dbReference type="EMBL" id="PCVY01000028">
    <property type="protein sequence ID" value="PIQ86851.1"/>
    <property type="molecule type" value="Genomic_DNA"/>
</dbReference>
<comment type="caution">
    <text evidence="1">The sequence shown here is derived from an EMBL/GenBank/DDBJ whole genome shotgun (WGS) entry which is preliminary data.</text>
</comment>
<sequence length="436" mass="49815">MRIFVLSSDIPHISHHTNGISAINIQLNEFLKIFLQAGHTVCLQVIFNNYHPNQLTDFEQRRLEELKSEQFHVEPVFFAKDYNQNQNWRRRLAKHIKNIFGVLFKRICLTDFYPSVSLKKEVTSRIQAFQPDALFIFGSPEGVAASDGYHSAPKIAYQGDIDFDPGKARLIDYKLFYGPLGWLMVMTGWRRIRSFEQAHLLLMKDLSKIFTATAAHVAYYKTNGCQNVEELGPTWIDEGMTISNKSKAHKRKIKIIGHIGHLRVTGSTLGMYFLLTQVMPELEKIMKGLDYEVHIIGAGKPYPGLEKVIRHPRVYLRGWVADLDQELRSGDVFLLLNNAGSYLAAYSRTVMAWSMGLCLIVHRNSLRTLSDMKEGLNVLAGDTGEEIARAIYSAVTDGMLNQHIRQNGRQTYEQHHTPRILAERVMDSFRMSISQS</sequence>
<evidence type="ECO:0008006" key="3">
    <source>
        <dbReference type="Google" id="ProtNLM"/>
    </source>
</evidence>